<dbReference type="SUPFAM" id="SSF143548">
    <property type="entry name" value="Serine metabolism enzymes domain"/>
    <property type="match status" value="1"/>
</dbReference>
<protein>
    <recommendedName>
        <fullName evidence="11">L-serine dehydratase</fullName>
        <ecNumber evidence="11">4.3.1.17</ecNumber>
    </recommendedName>
</protein>
<evidence type="ECO:0000256" key="9">
    <source>
        <dbReference type="ARBA" id="ARBA00023239"/>
    </source>
</evidence>
<gene>
    <name evidence="14" type="ORF">SAMN04488094_105151</name>
</gene>
<keyword evidence="9 11" id="KW-0456">Lyase</keyword>
<keyword evidence="15" id="KW-1185">Reference proteome</keyword>
<dbReference type="InterPro" id="IPR005130">
    <property type="entry name" value="Ser_deHydtase-like_asu"/>
</dbReference>
<dbReference type="Pfam" id="PF03315">
    <property type="entry name" value="SDH_beta"/>
    <property type="match status" value="1"/>
</dbReference>
<evidence type="ECO:0000259" key="13">
    <source>
        <dbReference type="Pfam" id="PF03315"/>
    </source>
</evidence>
<sequence>MFLSVFDIFKIGIGPSSSHTMGPMVAAARFLDLLRGSRFHAHGLRARLHGSLAFTGVGHATDRAVILGFDGFEPESYEADAAEAALERIRAEHKVTPDGLGTLAFDPEQDLVFDYGAPLPGHSNGLVLMATDAQGDVILQETYYSVGGGFVATEAELSDDAPSAPQHPLPYPFNSAAALLETTRATGKTIAEIQRANELVHRSAAEIDRGIDRLWHVMAECIDRGLETTGTLPGGLNVRRRAPGLYAALQNERGLNLGPPHTVNDWISAYAMAVNEENAAGGQVVTAPTNGASGVVPAVIRYWLDQVPSATRARLPDLFLTAAAIGGLIKTNASISGAEAGCQAEVGSASAMAAAGLASVMGGTPAQVENAAEIALEHHLGMTCDPVKGLVQVPCIERNGLGAIKAISAASLSLRGDGHHLVPLDACIETLRQTGHDMSEKYKETSLGGLAVNVPNC</sequence>
<accession>A0A1I1JJF7</accession>
<name>A0A1I1JJF7_9RHOB</name>
<dbReference type="Proteomes" id="UP000198728">
    <property type="component" value="Unassembled WGS sequence"/>
</dbReference>
<dbReference type="EC" id="4.3.1.17" evidence="11"/>
<keyword evidence="6 11" id="KW-0479">Metal-binding</keyword>
<dbReference type="InterPro" id="IPR004644">
    <property type="entry name" value="Fe-S_L-Ser_mono"/>
</dbReference>
<comment type="similarity">
    <text evidence="3 11">Belongs to the iron-sulfur dependent L-serine dehydratase family.</text>
</comment>
<evidence type="ECO:0000256" key="10">
    <source>
        <dbReference type="ARBA" id="ARBA00049406"/>
    </source>
</evidence>
<dbReference type="GO" id="GO:0051539">
    <property type="term" value="F:4 iron, 4 sulfur cluster binding"/>
    <property type="evidence" value="ECO:0007669"/>
    <property type="project" value="UniProtKB-UniRule"/>
</dbReference>
<keyword evidence="4 11" id="KW-0312">Gluconeogenesis</keyword>
<dbReference type="InterPro" id="IPR029009">
    <property type="entry name" value="ASB_dom_sf"/>
</dbReference>
<evidence type="ECO:0000256" key="7">
    <source>
        <dbReference type="ARBA" id="ARBA00023004"/>
    </source>
</evidence>
<evidence type="ECO:0000256" key="11">
    <source>
        <dbReference type="RuleBase" id="RU366059"/>
    </source>
</evidence>
<comment type="pathway">
    <text evidence="2">Carbohydrate biosynthesis; gluconeogenesis.</text>
</comment>
<dbReference type="GO" id="GO:0006094">
    <property type="term" value="P:gluconeogenesis"/>
    <property type="evidence" value="ECO:0007669"/>
    <property type="project" value="UniProtKB-KW"/>
</dbReference>
<dbReference type="PANTHER" id="PTHR30182:SF1">
    <property type="entry name" value="L-SERINE DEHYDRATASE 1"/>
    <property type="match status" value="1"/>
</dbReference>
<keyword evidence="8 11" id="KW-0411">Iron-sulfur</keyword>
<dbReference type="RefSeq" id="WP_093360711.1">
    <property type="nucleotide sequence ID" value="NZ_FOLG01000005.1"/>
</dbReference>
<evidence type="ECO:0000259" key="12">
    <source>
        <dbReference type="Pfam" id="PF03313"/>
    </source>
</evidence>
<dbReference type="GO" id="GO:0003941">
    <property type="term" value="F:L-serine ammonia-lyase activity"/>
    <property type="evidence" value="ECO:0007669"/>
    <property type="project" value="UniProtKB-UniRule"/>
</dbReference>
<evidence type="ECO:0000256" key="5">
    <source>
        <dbReference type="ARBA" id="ARBA00022485"/>
    </source>
</evidence>
<evidence type="ECO:0000313" key="15">
    <source>
        <dbReference type="Proteomes" id="UP000198728"/>
    </source>
</evidence>
<dbReference type="OrthoDB" id="9805537at2"/>
<dbReference type="STRING" id="441112.SAMN04488094_105151"/>
<dbReference type="AlphaFoldDB" id="A0A1I1JJF7"/>
<comment type="catalytic activity">
    <reaction evidence="10 11">
        <text>L-serine = pyruvate + NH4(+)</text>
        <dbReference type="Rhea" id="RHEA:19169"/>
        <dbReference type="ChEBI" id="CHEBI:15361"/>
        <dbReference type="ChEBI" id="CHEBI:28938"/>
        <dbReference type="ChEBI" id="CHEBI:33384"/>
        <dbReference type="EC" id="4.3.1.17"/>
    </reaction>
</comment>
<evidence type="ECO:0000256" key="1">
    <source>
        <dbReference type="ARBA" id="ARBA00001966"/>
    </source>
</evidence>
<evidence type="ECO:0000256" key="6">
    <source>
        <dbReference type="ARBA" id="ARBA00022723"/>
    </source>
</evidence>
<evidence type="ECO:0000256" key="2">
    <source>
        <dbReference type="ARBA" id="ARBA00004742"/>
    </source>
</evidence>
<dbReference type="NCBIfam" id="TIGR00720">
    <property type="entry name" value="sda_mono"/>
    <property type="match status" value="1"/>
</dbReference>
<dbReference type="GO" id="GO:0046872">
    <property type="term" value="F:metal ion binding"/>
    <property type="evidence" value="ECO:0007669"/>
    <property type="project" value="UniProtKB-KW"/>
</dbReference>
<proteinExistence type="inferred from homology"/>
<dbReference type="InterPro" id="IPR051318">
    <property type="entry name" value="Fe-S_L-Ser"/>
</dbReference>
<evidence type="ECO:0000256" key="3">
    <source>
        <dbReference type="ARBA" id="ARBA00008636"/>
    </source>
</evidence>
<evidence type="ECO:0000313" key="14">
    <source>
        <dbReference type="EMBL" id="SFC48606.1"/>
    </source>
</evidence>
<keyword evidence="7 11" id="KW-0408">Iron</keyword>
<dbReference type="EMBL" id="FOLG01000005">
    <property type="protein sequence ID" value="SFC48606.1"/>
    <property type="molecule type" value="Genomic_DNA"/>
</dbReference>
<reference evidence="14 15" key="1">
    <citation type="submission" date="2016-10" db="EMBL/GenBank/DDBJ databases">
        <authorList>
            <person name="de Groot N.N."/>
        </authorList>
    </citation>
    <scope>NUCLEOTIDE SEQUENCE [LARGE SCALE GENOMIC DNA]</scope>
    <source>
        <strain evidence="14 15">DSM 19548</strain>
    </source>
</reference>
<dbReference type="Pfam" id="PF03313">
    <property type="entry name" value="SDH_alpha"/>
    <property type="match status" value="1"/>
</dbReference>
<dbReference type="Gene3D" id="3.30.1330.90">
    <property type="entry name" value="D-3-phosphoglycerate dehydrogenase, domain 3"/>
    <property type="match status" value="1"/>
</dbReference>
<keyword evidence="5 11" id="KW-0004">4Fe-4S</keyword>
<dbReference type="InterPro" id="IPR005131">
    <property type="entry name" value="Ser_deHydtase_bsu"/>
</dbReference>
<organism evidence="14 15">
    <name type="scientific">Tropicimonas isoalkanivorans</name>
    <dbReference type="NCBI Taxonomy" id="441112"/>
    <lineage>
        <taxon>Bacteria</taxon>
        <taxon>Pseudomonadati</taxon>
        <taxon>Pseudomonadota</taxon>
        <taxon>Alphaproteobacteria</taxon>
        <taxon>Rhodobacterales</taxon>
        <taxon>Roseobacteraceae</taxon>
        <taxon>Tropicimonas</taxon>
    </lineage>
</organism>
<feature type="domain" description="Serine dehydratase beta chain" evidence="13">
    <location>
        <begin position="4"/>
        <end position="155"/>
    </location>
</feature>
<dbReference type="PANTHER" id="PTHR30182">
    <property type="entry name" value="L-SERINE DEHYDRATASE"/>
    <property type="match status" value="1"/>
</dbReference>
<feature type="domain" description="Serine dehydratase-like alpha subunit" evidence="12">
    <location>
        <begin position="187"/>
        <end position="451"/>
    </location>
</feature>
<evidence type="ECO:0000256" key="4">
    <source>
        <dbReference type="ARBA" id="ARBA00022432"/>
    </source>
</evidence>
<evidence type="ECO:0000256" key="8">
    <source>
        <dbReference type="ARBA" id="ARBA00023014"/>
    </source>
</evidence>
<comment type="cofactor">
    <cofactor evidence="1 11">
        <name>[4Fe-4S] cluster</name>
        <dbReference type="ChEBI" id="CHEBI:49883"/>
    </cofactor>
</comment>